<dbReference type="AlphaFoldDB" id="A0A1J8PQW0"/>
<keyword evidence="2" id="KW-1185">Reference proteome</keyword>
<organism evidence="1 2">
    <name type="scientific">Rhizopogon vesiculosus</name>
    <dbReference type="NCBI Taxonomy" id="180088"/>
    <lineage>
        <taxon>Eukaryota</taxon>
        <taxon>Fungi</taxon>
        <taxon>Dikarya</taxon>
        <taxon>Basidiomycota</taxon>
        <taxon>Agaricomycotina</taxon>
        <taxon>Agaricomycetes</taxon>
        <taxon>Agaricomycetidae</taxon>
        <taxon>Boletales</taxon>
        <taxon>Suillineae</taxon>
        <taxon>Rhizopogonaceae</taxon>
        <taxon>Rhizopogon</taxon>
    </lineage>
</organism>
<reference evidence="1 2" key="1">
    <citation type="submission" date="2016-03" db="EMBL/GenBank/DDBJ databases">
        <title>Comparative genomics of the ectomycorrhizal sister species Rhizopogon vinicolor and Rhizopogon vesiculosus (Basidiomycota: Boletales) reveals a divergence of the mating type B locus.</title>
        <authorList>
            <person name="Mujic A.B."/>
            <person name="Kuo A."/>
            <person name="Tritt A."/>
            <person name="Lipzen A."/>
            <person name="Chen C."/>
            <person name="Johnson J."/>
            <person name="Sharma A."/>
            <person name="Barry K."/>
            <person name="Grigoriev I.V."/>
            <person name="Spatafora J.W."/>
        </authorList>
    </citation>
    <scope>NUCLEOTIDE SEQUENCE [LARGE SCALE GENOMIC DNA]</scope>
    <source>
        <strain evidence="1 2">AM-OR11-056</strain>
    </source>
</reference>
<comment type="caution">
    <text evidence="1">The sequence shown here is derived from an EMBL/GenBank/DDBJ whole genome shotgun (WGS) entry which is preliminary data.</text>
</comment>
<evidence type="ECO:0000313" key="1">
    <source>
        <dbReference type="EMBL" id="OJA11285.1"/>
    </source>
</evidence>
<accession>A0A1J8PQW0</accession>
<gene>
    <name evidence="1" type="ORF">AZE42_05691</name>
</gene>
<dbReference type="EMBL" id="LVVM01005124">
    <property type="protein sequence ID" value="OJA11285.1"/>
    <property type="molecule type" value="Genomic_DNA"/>
</dbReference>
<evidence type="ECO:0000313" key="2">
    <source>
        <dbReference type="Proteomes" id="UP000183567"/>
    </source>
</evidence>
<dbReference type="Proteomes" id="UP000183567">
    <property type="component" value="Unassembled WGS sequence"/>
</dbReference>
<name>A0A1J8PQW0_9AGAM</name>
<proteinExistence type="predicted"/>
<protein>
    <submittedName>
        <fullName evidence="1">Uncharacterized protein</fullName>
    </submittedName>
</protein>
<sequence length="205" mass="22842">MKIASGRERWKHDSIRLYRYVAQQNMDITSNGLLACVSQTLYLLSNSDIHALYMEYGIVILEEIQSIHCTSSLTPTSVCEWLNLLAILITISMSSRAPTIITDPYILNMLLADCIVSSDPSSAIEAANNLLNPTDARDAGKALYRHTPAWNPIALTLYALEPNSYTSQCLRKLDLRRPPSTSTPRIHVFKTAKADGWDVSSRMPA</sequence>